<feature type="transmembrane region" description="Helical" evidence="1">
    <location>
        <begin position="59"/>
        <end position="84"/>
    </location>
</feature>
<dbReference type="EMBL" id="JAWQEV010000005">
    <property type="protein sequence ID" value="MDW4574076.1"/>
    <property type="molecule type" value="Genomic_DNA"/>
</dbReference>
<evidence type="ECO:0000313" key="3">
    <source>
        <dbReference type="Proteomes" id="UP001283109"/>
    </source>
</evidence>
<keyword evidence="1" id="KW-0812">Transmembrane</keyword>
<protein>
    <submittedName>
        <fullName evidence="2">Uncharacterized protein</fullName>
    </submittedName>
</protein>
<evidence type="ECO:0000256" key="1">
    <source>
        <dbReference type="SAM" id="Phobius"/>
    </source>
</evidence>
<organism evidence="2 3">
    <name type="scientific">Microbacterium arthrosphaerae</name>
    <dbReference type="NCBI Taxonomy" id="792652"/>
    <lineage>
        <taxon>Bacteria</taxon>
        <taxon>Bacillati</taxon>
        <taxon>Actinomycetota</taxon>
        <taxon>Actinomycetes</taxon>
        <taxon>Micrococcales</taxon>
        <taxon>Microbacteriaceae</taxon>
        <taxon>Microbacterium</taxon>
    </lineage>
</organism>
<accession>A0ABU4H432</accession>
<evidence type="ECO:0000313" key="2">
    <source>
        <dbReference type="EMBL" id="MDW4574076.1"/>
    </source>
</evidence>
<reference evidence="2 3" key="1">
    <citation type="submission" date="2023-11" db="EMBL/GenBank/DDBJ databases">
        <title>Draft genome sequence of Microbacterium arthrosphaerae JCM 30492.</title>
        <authorList>
            <person name="Zhang G."/>
            <person name="Ding Y."/>
        </authorList>
    </citation>
    <scope>NUCLEOTIDE SEQUENCE [LARGE SCALE GENOMIC DNA]</scope>
    <source>
        <strain evidence="2 3">JCM 30492</strain>
    </source>
</reference>
<feature type="transmembrane region" description="Helical" evidence="1">
    <location>
        <begin position="12"/>
        <end position="38"/>
    </location>
</feature>
<name>A0ABU4H432_9MICO</name>
<keyword evidence="3" id="KW-1185">Reference proteome</keyword>
<sequence>MPTIDPGTILPNLIFGGLALAVGIPIVINRKSLFLATVRNLGAMNRESSKAVSKMSSPFWLGAAGVAFIVIGLVMFAGAVFGMVQIAA</sequence>
<keyword evidence="1" id="KW-1133">Transmembrane helix</keyword>
<proteinExistence type="predicted"/>
<keyword evidence="1" id="KW-0472">Membrane</keyword>
<dbReference type="RefSeq" id="WP_318354577.1">
    <property type="nucleotide sequence ID" value="NZ_JAWQEV010000005.1"/>
</dbReference>
<dbReference type="Proteomes" id="UP001283109">
    <property type="component" value="Unassembled WGS sequence"/>
</dbReference>
<gene>
    <name evidence="2" type="ORF">R8Z58_14950</name>
</gene>
<comment type="caution">
    <text evidence="2">The sequence shown here is derived from an EMBL/GenBank/DDBJ whole genome shotgun (WGS) entry which is preliminary data.</text>
</comment>